<dbReference type="AlphaFoldDB" id="A0A8E1QZR1"/>
<feature type="coiled-coil region" evidence="2">
    <location>
        <begin position="136"/>
        <end position="163"/>
    </location>
</feature>
<evidence type="ECO:0000259" key="5">
    <source>
        <dbReference type="Pfam" id="PF25876"/>
    </source>
</evidence>
<feature type="domain" description="Multidrug resistance protein MdtA-like beta-barrel" evidence="7">
    <location>
        <begin position="205"/>
        <end position="280"/>
    </location>
</feature>
<feature type="chain" id="PRO_5034601138" evidence="4">
    <location>
        <begin position="23"/>
        <end position="398"/>
    </location>
</feature>
<gene>
    <name evidence="9" type="ORF">ACU52_00885</name>
</gene>
<dbReference type="SUPFAM" id="SSF111369">
    <property type="entry name" value="HlyD-like secretion proteins"/>
    <property type="match status" value="1"/>
</dbReference>
<feature type="region of interest" description="Disordered" evidence="3">
    <location>
        <begin position="378"/>
        <end position="398"/>
    </location>
</feature>
<dbReference type="InterPro" id="IPR058624">
    <property type="entry name" value="MdtA-like_HH"/>
</dbReference>
<comment type="caution">
    <text evidence="9">The sequence shown here is derived from an EMBL/GenBank/DDBJ whole genome shotgun (WGS) entry which is preliminary data.</text>
</comment>
<name>A0A8E1QZR1_9BACT</name>
<dbReference type="NCBIfam" id="TIGR01730">
    <property type="entry name" value="RND_mfp"/>
    <property type="match status" value="1"/>
</dbReference>
<feature type="domain" description="Multidrug resistance protein MdtA-like alpha-helical hairpin" evidence="5">
    <location>
        <begin position="99"/>
        <end position="166"/>
    </location>
</feature>
<feature type="signal peptide" evidence="4">
    <location>
        <begin position="1"/>
        <end position="22"/>
    </location>
</feature>
<evidence type="ECO:0000256" key="1">
    <source>
        <dbReference type="ARBA" id="ARBA00009477"/>
    </source>
</evidence>
<sequence>MKRNKFLLLAFAVAAMLTSCGGKQGGKMGDNEFAVRTIETQTANLQSSYPASIKGVQDVEIRPKISGFITKLCVREGQTVKRGQLLFVIDNVTYAAAVRQAKAAVNSAKAQLNTATLTYENSQKLFKNNVIGSYELQSAKNSYESAKAALAQAQANYVSAKQNLDFCYVTSPANGVVGDLPYKVGALVSSSNAEPLTTVSDINSMQVYFSMTEKDLLDMTKTAGGLHAAIKDYPPVKLQLADGTVYGHDGRVAAVSGVIDQSTGSVSIRADFPNPEHLLKSGGSGSIVVPHASSSAIVVPQEAVVQVQDRYFVYIVGKDNKVKYSAVTVNPNNDGKNYIIESGLKAGDKIVVKGVTTLKDGMQITPITEAQYQEKLKKTSEMGSHQNDLNKLKEDLTK</sequence>
<feature type="compositionally biased region" description="Basic and acidic residues" evidence="3">
    <location>
        <begin position="388"/>
        <end position="398"/>
    </location>
</feature>
<dbReference type="Pfam" id="PF25989">
    <property type="entry name" value="YknX_C"/>
    <property type="match status" value="1"/>
</dbReference>
<dbReference type="Proteomes" id="UP000036951">
    <property type="component" value="Unassembled WGS sequence"/>
</dbReference>
<proteinExistence type="inferred from homology"/>
<dbReference type="Pfam" id="PF25944">
    <property type="entry name" value="Beta-barrel_RND"/>
    <property type="match status" value="1"/>
</dbReference>
<dbReference type="GO" id="GO:0005886">
    <property type="term" value="C:plasma membrane"/>
    <property type="evidence" value="ECO:0007669"/>
    <property type="project" value="TreeGrafter"/>
</dbReference>
<dbReference type="PROSITE" id="PS51257">
    <property type="entry name" value="PROKAR_LIPOPROTEIN"/>
    <property type="match status" value="1"/>
</dbReference>
<dbReference type="PANTHER" id="PTHR30158">
    <property type="entry name" value="ACRA/E-RELATED COMPONENT OF DRUG EFFLUX TRANSPORTER"/>
    <property type="match status" value="1"/>
</dbReference>
<organism evidence="9 10">
    <name type="scientific">Xylanibacter rarus</name>
    <dbReference type="NCBI Taxonomy" id="1676614"/>
    <lineage>
        <taxon>Bacteria</taxon>
        <taxon>Pseudomonadati</taxon>
        <taxon>Bacteroidota</taxon>
        <taxon>Bacteroidia</taxon>
        <taxon>Bacteroidales</taxon>
        <taxon>Prevotellaceae</taxon>
        <taxon>Xylanibacter</taxon>
    </lineage>
</organism>
<evidence type="ECO:0000259" key="8">
    <source>
        <dbReference type="Pfam" id="PF25989"/>
    </source>
</evidence>
<dbReference type="Gene3D" id="2.40.50.100">
    <property type="match status" value="1"/>
</dbReference>
<evidence type="ECO:0000256" key="3">
    <source>
        <dbReference type="SAM" id="MobiDB-lite"/>
    </source>
</evidence>
<dbReference type="Pfam" id="PF25917">
    <property type="entry name" value="BSH_RND"/>
    <property type="match status" value="1"/>
</dbReference>
<evidence type="ECO:0000259" key="7">
    <source>
        <dbReference type="Pfam" id="PF25944"/>
    </source>
</evidence>
<dbReference type="GO" id="GO:0015562">
    <property type="term" value="F:efflux transmembrane transporter activity"/>
    <property type="evidence" value="ECO:0007669"/>
    <property type="project" value="InterPro"/>
</dbReference>
<dbReference type="EMBL" id="LFQU01000001">
    <property type="protein sequence ID" value="KOO69738.1"/>
    <property type="molecule type" value="Genomic_DNA"/>
</dbReference>
<dbReference type="Pfam" id="PF25876">
    <property type="entry name" value="HH_MFP_RND"/>
    <property type="match status" value="1"/>
</dbReference>
<dbReference type="Gene3D" id="1.10.287.470">
    <property type="entry name" value="Helix hairpin bin"/>
    <property type="match status" value="1"/>
</dbReference>
<dbReference type="PANTHER" id="PTHR30158:SF23">
    <property type="entry name" value="MULTIDRUG RESISTANCE PROTEIN MEXA"/>
    <property type="match status" value="1"/>
</dbReference>
<feature type="domain" description="Multidrug resistance protein MdtA-like barrel-sandwich hybrid" evidence="6">
    <location>
        <begin position="58"/>
        <end position="199"/>
    </location>
</feature>
<dbReference type="InterPro" id="IPR058625">
    <property type="entry name" value="MdtA-like_BSH"/>
</dbReference>
<feature type="domain" description="YknX-like C-terminal permuted SH3-like" evidence="8">
    <location>
        <begin position="296"/>
        <end position="365"/>
    </location>
</feature>
<evidence type="ECO:0000259" key="6">
    <source>
        <dbReference type="Pfam" id="PF25917"/>
    </source>
</evidence>
<evidence type="ECO:0000256" key="2">
    <source>
        <dbReference type="SAM" id="Coils"/>
    </source>
</evidence>
<evidence type="ECO:0000256" key="4">
    <source>
        <dbReference type="SAM" id="SignalP"/>
    </source>
</evidence>
<protein>
    <submittedName>
        <fullName evidence="9">Multidrug transporter</fullName>
    </submittedName>
</protein>
<reference evidence="9 10" key="1">
    <citation type="submission" date="2015-06" db="EMBL/GenBank/DDBJ databases">
        <title>Prevotella sp. 109, sp. nov., a novel member of the family Prevotellaceae isolated from human faeces.</title>
        <authorList>
            <person name="Shkoporov A.N."/>
            <person name="Chaplin A.V."/>
            <person name="Kafarskaia L.I."/>
            <person name="Efimov B.A."/>
        </authorList>
    </citation>
    <scope>NUCLEOTIDE SEQUENCE [LARGE SCALE GENOMIC DNA]</scope>
    <source>
        <strain evidence="9 10">109</strain>
    </source>
</reference>
<dbReference type="InterPro" id="IPR058626">
    <property type="entry name" value="MdtA-like_b-barrel"/>
</dbReference>
<evidence type="ECO:0000313" key="9">
    <source>
        <dbReference type="EMBL" id="KOO69738.1"/>
    </source>
</evidence>
<accession>A0A8E1QZR1</accession>
<keyword evidence="4" id="KW-0732">Signal</keyword>
<keyword evidence="10" id="KW-1185">Reference proteome</keyword>
<dbReference type="Gene3D" id="2.40.420.20">
    <property type="match status" value="1"/>
</dbReference>
<dbReference type="Gene3D" id="2.40.30.170">
    <property type="match status" value="1"/>
</dbReference>
<dbReference type="GO" id="GO:0046677">
    <property type="term" value="P:response to antibiotic"/>
    <property type="evidence" value="ECO:0007669"/>
    <property type="project" value="TreeGrafter"/>
</dbReference>
<evidence type="ECO:0000313" key="10">
    <source>
        <dbReference type="Proteomes" id="UP000036951"/>
    </source>
</evidence>
<dbReference type="InterPro" id="IPR006143">
    <property type="entry name" value="RND_pump_MFP"/>
</dbReference>
<dbReference type="GO" id="GO:0030313">
    <property type="term" value="C:cell envelope"/>
    <property type="evidence" value="ECO:0007669"/>
    <property type="project" value="UniProtKB-SubCell"/>
</dbReference>
<comment type="similarity">
    <text evidence="1">Belongs to the membrane fusion protein (MFP) (TC 8.A.1) family.</text>
</comment>
<keyword evidence="2" id="KW-0175">Coiled coil</keyword>
<dbReference type="OrthoDB" id="9801814at2"/>
<dbReference type="InterPro" id="IPR058637">
    <property type="entry name" value="YknX-like_C"/>
</dbReference>
<dbReference type="RefSeq" id="WP_021855106.1">
    <property type="nucleotide sequence ID" value="NZ_DAWBWQ010000010.1"/>
</dbReference>